<evidence type="ECO:0000313" key="5">
    <source>
        <dbReference type="EMBL" id="CAB4832717.1"/>
    </source>
</evidence>
<dbReference type="PROSITE" id="PS50855">
    <property type="entry name" value="COX1"/>
    <property type="match status" value="1"/>
</dbReference>
<protein>
    <submittedName>
        <fullName evidence="4">Unannotated protein</fullName>
    </submittedName>
</protein>
<evidence type="ECO:0000313" key="6">
    <source>
        <dbReference type="EMBL" id="CAB4851822.1"/>
    </source>
</evidence>
<dbReference type="EMBL" id="CAFBMT010000004">
    <property type="protein sequence ID" value="CAB4921792.1"/>
    <property type="molecule type" value="Genomic_DNA"/>
</dbReference>
<dbReference type="EMBL" id="CAEZYF010000012">
    <property type="protein sequence ID" value="CAB4729874.1"/>
    <property type="molecule type" value="Genomic_DNA"/>
</dbReference>
<dbReference type="AlphaFoldDB" id="A0A6J6S4U4"/>
<dbReference type="InterPro" id="IPR000883">
    <property type="entry name" value="Cyt_C_Oxase_1"/>
</dbReference>
<gene>
    <name evidence="4" type="ORF">UFOPK2656_02033</name>
    <name evidence="5" type="ORF">UFOPK3099_02250</name>
    <name evidence="6" type="ORF">UFOPK3267_01743</name>
    <name evidence="7" type="ORF">UFOPK3651_00901</name>
    <name evidence="8" type="ORF">UFOPK3931_01994</name>
    <name evidence="3" type="ORF">UFOPK4189_00924</name>
</gene>
<feature type="transmembrane region" description="Helical" evidence="1">
    <location>
        <begin position="469"/>
        <end position="493"/>
    </location>
</feature>
<feature type="transmembrane region" description="Helical" evidence="1">
    <location>
        <begin position="115"/>
        <end position="135"/>
    </location>
</feature>
<dbReference type="GO" id="GO:0004129">
    <property type="term" value="F:cytochrome-c oxidase activity"/>
    <property type="evidence" value="ECO:0007669"/>
    <property type="project" value="InterPro"/>
</dbReference>
<evidence type="ECO:0000313" key="4">
    <source>
        <dbReference type="EMBL" id="CAB4729874.1"/>
    </source>
</evidence>
<dbReference type="EMBL" id="CAESGF010000004">
    <property type="protein sequence ID" value="CAB4363145.1"/>
    <property type="molecule type" value="Genomic_DNA"/>
</dbReference>
<dbReference type="GO" id="GO:0022904">
    <property type="term" value="P:respiratory electron transport chain"/>
    <property type="evidence" value="ECO:0007669"/>
    <property type="project" value="TreeGrafter"/>
</dbReference>
<reference evidence="4" key="1">
    <citation type="submission" date="2020-05" db="EMBL/GenBank/DDBJ databases">
        <authorList>
            <person name="Chiriac C."/>
            <person name="Salcher M."/>
            <person name="Ghai R."/>
            <person name="Kavagutti S V."/>
        </authorList>
    </citation>
    <scope>NUCLEOTIDE SEQUENCE</scope>
</reference>
<keyword evidence="1" id="KW-1133">Transmembrane helix</keyword>
<dbReference type="GO" id="GO:0009060">
    <property type="term" value="P:aerobic respiration"/>
    <property type="evidence" value="ECO:0007669"/>
    <property type="project" value="InterPro"/>
</dbReference>
<dbReference type="GO" id="GO:0016020">
    <property type="term" value="C:membrane"/>
    <property type="evidence" value="ECO:0007669"/>
    <property type="project" value="InterPro"/>
</dbReference>
<accession>A0A6J6S4U4</accession>
<feature type="domain" description="Cytochrome oxidase subunit I profile" evidence="2">
    <location>
        <begin position="25"/>
        <end position="532"/>
    </location>
</feature>
<feature type="transmembrane region" description="Helical" evidence="1">
    <location>
        <begin position="346"/>
        <end position="370"/>
    </location>
</feature>
<dbReference type="PANTHER" id="PTHR10422">
    <property type="entry name" value="CYTOCHROME C OXIDASE SUBUNIT 1"/>
    <property type="match status" value="1"/>
</dbReference>
<feature type="transmembrane region" description="Helical" evidence="1">
    <location>
        <begin position="235"/>
        <end position="261"/>
    </location>
</feature>
<dbReference type="Pfam" id="PF00115">
    <property type="entry name" value="COX1"/>
    <property type="match status" value="1"/>
</dbReference>
<dbReference type="InterPro" id="IPR023616">
    <property type="entry name" value="Cyt_c_oxase-like_su1_dom"/>
</dbReference>
<evidence type="ECO:0000313" key="3">
    <source>
        <dbReference type="EMBL" id="CAB4363145.1"/>
    </source>
</evidence>
<dbReference type="Gene3D" id="1.20.210.10">
    <property type="entry name" value="Cytochrome c oxidase-like, subunit I domain"/>
    <property type="match status" value="1"/>
</dbReference>
<dbReference type="PANTHER" id="PTHR10422:SF29">
    <property type="entry name" value="CYTOCHROME C OXIDASE SUBUNIT 1 HOMOLOG, BACTEROID"/>
    <property type="match status" value="1"/>
</dbReference>
<keyword evidence="1" id="KW-0472">Membrane</keyword>
<evidence type="ECO:0000259" key="2">
    <source>
        <dbReference type="PROSITE" id="PS50855"/>
    </source>
</evidence>
<feature type="transmembrane region" description="Helical" evidence="1">
    <location>
        <begin position="83"/>
        <end position="103"/>
    </location>
</feature>
<feature type="transmembrane region" description="Helical" evidence="1">
    <location>
        <begin position="150"/>
        <end position="176"/>
    </location>
</feature>
<feature type="transmembrane region" description="Helical" evidence="1">
    <location>
        <begin position="382"/>
        <end position="404"/>
    </location>
</feature>
<evidence type="ECO:0000256" key="1">
    <source>
        <dbReference type="SAM" id="Phobius"/>
    </source>
</evidence>
<dbReference type="GO" id="GO:0015990">
    <property type="term" value="P:electron transport coupled proton transport"/>
    <property type="evidence" value="ECO:0007669"/>
    <property type="project" value="TreeGrafter"/>
</dbReference>
<dbReference type="InterPro" id="IPR036927">
    <property type="entry name" value="Cyt_c_oxase-like_su1_sf"/>
</dbReference>
<feature type="transmembrane region" description="Helical" evidence="1">
    <location>
        <begin position="312"/>
        <end position="334"/>
    </location>
</feature>
<feature type="transmembrane region" description="Helical" evidence="1">
    <location>
        <begin position="273"/>
        <end position="292"/>
    </location>
</feature>
<dbReference type="GO" id="GO:0020037">
    <property type="term" value="F:heme binding"/>
    <property type="evidence" value="ECO:0007669"/>
    <property type="project" value="InterPro"/>
</dbReference>
<dbReference type="EMBL" id="CAFAAV010000211">
    <property type="protein sequence ID" value="CAB4832717.1"/>
    <property type="molecule type" value="Genomic_DNA"/>
</dbReference>
<sequence>MSTIDSHASSAPASSGAGFACIADWVGTTDHKRLGRLYLGASAVLFVTSAVAAILLGVERISPTKEWLDVGSLTQLFAFERFGFTYLVLLPLLVGAAIAVVPLQVGARALALPRLAAAGFWLWLIGAGLAVFALINNGGPNGGNPRFVDLFILSAVLVLVGLLASAGSVATTILTTRAPGMNMRRVPYFTWSVLVASLCLVIALPVLTGDLLYLYAAHHYPSLGELAGNRALAQWAGFGFTQPTTLVLAIPALGLLADTAATASGERLRPRGPILLAIALGGVAVFGSVLQTSPGLDAGVFHIAVSDLIKQLIPFGIVQGLPVIGIFAVFAFSVQGLGRRPKVTAPLVFGLFSVLLLLEAATANLVAHIGDAQLAGTTFEEGAWLLVVLAGVVAAAGAVAYWGPKWWGRTLPDKPALGLALVLFGGAQLAALPLLIAGFADQIGGVFPAIEPGNAASAVNFSYSGPMELWNSLSAVGLGLTLVAVLAFLALAVRSFLTGAAAGDDPWNGQTLEWATTSPAPADNFAAVHIVKSAEPLLDLKPSTRSDA</sequence>
<dbReference type="PRINTS" id="PR01165">
    <property type="entry name" value="CYCOXIDASEI"/>
</dbReference>
<evidence type="ECO:0000313" key="7">
    <source>
        <dbReference type="EMBL" id="CAB4921792.1"/>
    </source>
</evidence>
<feature type="transmembrane region" description="Helical" evidence="1">
    <location>
        <begin position="416"/>
        <end position="440"/>
    </location>
</feature>
<feature type="transmembrane region" description="Helical" evidence="1">
    <location>
        <begin position="188"/>
        <end position="215"/>
    </location>
</feature>
<evidence type="ECO:0000313" key="8">
    <source>
        <dbReference type="EMBL" id="CAB4998811.1"/>
    </source>
</evidence>
<dbReference type="EMBL" id="CAFBIY010000098">
    <property type="protein sequence ID" value="CAB4851822.1"/>
    <property type="molecule type" value="Genomic_DNA"/>
</dbReference>
<dbReference type="EMBL" id="CAFBOL010000058">
    <property type="protein sequence ID" value="CAB4998811.1"/>
    <property type="molecule type" value="Genomic_DNA"/>
</dbReference>
<organism evidence="4">
    <name type="scientific">freshwater metagenome</name>
    <dbReference type="NCBI Taxonomy" id="449393"/>
    <lineage>
        <taxon>unclassified sequences</taxon>
        <taxon>metagenomes</taxon>
        <taxon>ecological metagenomes</taxon>
    </lineage>
</organism>
<keyword evidence="1" id="KW-0812">Transmembrane</keyword>
<dbReference type="SUPFAM" id="SSF81442">
    <property type="entry name" value="Cytochrome c oxidase subunit I-like"/>
    <property type="match status" value="1"/>
</dbReference>
<name>A0A6J6S4U4_9ZZZZ</name>
<feature type="transmembrane region" description="Helical" evidence="1">
    <location>
        <begin position="37"/>
        <end position="58"/>
    </location>
</feature>
<proteinExistence type="predicted"/>